<gene>
    <name evidence="1" type="ORF">ACFSBJ_13635</name>
</gene>
<dbReference type="InterPro" id="IPR009482">
    <property type="entry name" value="DUF1102"/>
</dbReference>
<name>A0ABD6CZX6_9EURY</name>
<keyword evidence="2" id="KW-1185">Reference proteome</keyword>
<evidence type="ECO:0000313" key="2">
    <source>
        <dbReference type="Proteomes" id="UP001597075"/>
    </source>
</evidence>
<dbReference type="RefSeq" id="WP_256405011.1">
    <property type="nucleotide sequence ID" value="NZ_CP187151.1"/>
</dbReference>
<reference evidence="1 2" key="1">
    <citation type="journal article" date="2019" name="Int. J. Syst. Evol. Microbiol.">
        <title>The Global Catalogue of Microorganisms (GCM) 10K type strain sequencing project: providing services to taxonomists for standard genome sequencing and annotation.</title>
        <authorList>
            <consortium name="The Broad Institute Genomics Platform"/>
            <consortium name="The Broad Institute Genome Sequencing Center for Infectious Disease"/>
            <person name="Wu L."/>
            <person name="Ma J."/>
        </authorList>
    </citation>
    <scope>NUCLEOTIDE SEQUENCE [LARGE SCALE GENOMIC DNA]</scope>
    <source>
        <strain evidence="1 2">CGMCC 1.10594</strain>
    </source>
</reference>
<accession>A0ABD6CZX6</accession>
<organism evidence="1 2">
    <name type="scientific">Haloplanus ruber</name>
    <dbReference type="NCBI Taxonomy" id="869892"/>
    <lineage>
        <taxon>Archaea</taxon>
        <taxon>Methanobacteriati</taxon>
        <taxon>Methanobacteriota</taxon>
        <taxon>Stenosarchaea group</taxon>
        <taxon>Halobacteria</taxon>
        <taxon>Halobacteriales</taxon>
        <taxon>Haloferacaceae</taxon>
        <taxon>Haloplanus</taxon>
    </lineage>
</organism>
<sequence>MIGTIGAGSAVVNGTGAFTSVEADRDVAVDVAADANAFLALEAVGPNAPYTETTDGQFGVDLTGDNATSAGGQGVNADATTVFEDLFEVRNQGTQEVDVEVTPLILVDTDTSSTLMVLTVPKTDFPSVALSPGTAETYSLVVAAFPDDVGSDVETGESVTVTGKVST</sequence>
<proteinExistence type="predicted"/>
<protein>
    <submittedName>
        <fullName evidence="1">DUF1102 domain-containing protein</fullName>
    </submittedName>
</protein>
<dbReference type="EMBL" id="JBHUDL010000010">
    <property type="protein sequence ID" value="MFD1634768.1"/>
    <property type="molecule type" value="Genomic_DNA"/>
</dbReference>
<dbReference type="AlphaFoldDB" id="A0ABD6CZX6"/>
<evidence type="ECO:0000313" key="1">
    <source>
        <dbReference type="EMBL" id="MFD1634768.1"/>
    </source>
</evidence>
<dbReference type="Pfam" id="PF06510">
    <property type="entry name" value="DUF1102"/>
    <property type="match status" value="1"/>
</dbReference>
<comment type="caution">
    <text evidence="1">The sequence shown here is derived from an EMBL/GenBank/DDBJ whole genome shotgun (WGS) entry which is preliminary data.</text>
</comment>
<dbReference type="Proteomes" id="UP001597075">
    <property type="component" value="Unassembled WGS sequence"/>
</dbReference>